<feature type="transmembrane region" description="Helical" evidence="8">
    <location>
        <begin position="26"/>
        <end position="45"/>
    </location>
</feature>
<evidence type="ECO:0000256" key="5">
    <source>
        <dbReference type="ARBA" id="ARBA00022692"/>
    </source>
</evidence>
<organism evidence="9 10">
    <name type="scientific">Acinetobacter variabilis</name>
    <dbReference type="NCBI Taxonomy" id="70346"/>
    <lineage>
        <taxon>Bacteria</taxon>
        <taxon>Pseudomonadati</taxon>
        <taxon>Pseudomonadota</taxon>
        <taxon>Gammaproteobacteria</taxon>
        <taxon>Moraxellales</taxon>
        <taxon>Moraxellaceae</taxon>
        <taxon>Acinetobacter</taxon>
    </lineage>
</organism>
<evidence type="ECO:0000256" key="1">
    <source>
        <dbReference type="ARBA" id="ARBA00004651"/>
    </source>
</evidence>
<name>A0A7T7WH81_9GAMM</name>
<keyword evidence="4" id="KW-1003">Cell membrane</keyword>
<evidence type="ECO:0000256" key="3">
    <source>
        <dbReference type="ARBA" id="ARBA00022448"/>
    </source>
</evidence>
<feature type="transmembrane region" description="Helical" evidence="8">
    <location>
        <begin position="143"/>
        <end position="161"/>
    </location>
</feature>
<accession>A0A7T7WH81</accession>
<keyword evidence="5 8" id="KW-0812">Transmembrane</keyword>
<dbReference type="EMBL" id="CP060811">
    <property type="protein sequence ID" value="QQN87173.1"/>
    <property type="molecule type" value="Genomic_DNA"/>
</dbReference>
<sequence>MPPFQPRITPSDATPLSDFQRGVKDCLPLLLGVIPLALVLGATAAQKDFSLLEVPLLTGLNFAGGSEFAVLEAWTDPPHLLTLIFITFLINSRYILLGASLVPYLRHLPNRKVFPALFFMVDESWALSLTDAQRRLAQFGYRYAFSLPYYAGLCIVLYLAWVGFTTLGALLGPVLGDINRFGFDMAFPAIMLVLLKSMWKGFTEARPWLISFICAALAYSYLPGNWYVLIGALAGIASAFWLIQENEA</sequence>
<evidence type="ECO:0000256" key="8">
    <source>
        <dbReference type="SAM" id="Phobius"/>
    </source>
</evidence>
<feature type="transmembrane region" description="Helical" evidence="8">
    <location>
        <begin position="80"/>
        <end position="105"/>
    </location>
</feature>
<evidence type="ECO:0000313" key="9">
    <source>
        <dbReference type="EMBL" id="QQN87173.1"/>
    </source>
</evidence>
<evidence type="ECO:0000256" key="4">
    <source>
        <dbReference type="ARBA" id="ARBA00022475"/>
    </source>
</evidence>
<evidence type="ECO:0000256" key="6">
    <source>
        <dbReference type="ARBA" id="ARBA00022989"/>
    </source>
</evidence>
<evidence type="ECO:0000256" key="7">
    <source>
        <dbReference type="ARBA" id="ARBA00023136"/>
    </source>
</evidence>
<comment type="subcellular location">
    <subcellularLocation>
        <location evidence="1">Cell membrane</location>
        <topology evidence="1">Multi-pass membrane protein</topology>
    </subcellularLocation>
</comment>
<keyword evidence="6 8" id="KW-1133">Transmembrane helix</keyword>
<gene>
    <name evidence="9" type="ORF">IAQ69_09845</name>
</gene>
<keyword evidence="3" id="KW-0813">Transport</keyword>
<comment type="similarity">
    <text evidence="2">Belongs to the AzlC family.</text>
</comment>
<dbReference type="GO" id="GO:0005886">
    <property type="term" value="C:plasma membrane"/>
    <property type="evidence" value="ECO:0007669"/>
    <property type="project" value="UniProtKB-SubCell"/>
</dbReference>
<dbReference type="PANTHER" id="PTHR34979:SF1">
    <property type="entry name" value="INNER MEMBRANE PROTEIN YGAZ"/>
    <property type="match status" value="1"/>
</dbReference>
<dbReference type="Pfam" id="PF03591">
    <property type="entry name" value="AzlC"/>
    <property type="match status" value="1"/>
</dbReference>
<feature type="transmembrane region" description="Helical" evidence="8">
    <location>
        <begin position="181"/>
        <end position="198"/>
    </location>
</feature>
<protein>
    <submittedName>
        <fullName evidence="9">AzlC family ABC transporter permease</fullName>
    </submittedName>
</protein>
<dbReference type="GO" id="GO:1903785">
    <property type="term" value="P:L-valine transmembrane transport"/>
    <property type="evidence" value="ECO:0007669"/>
    <property type="project" value="TreeGrafter"/>
</dbReference>
<dbReference type="Proteomes" id="UP000596079">
    <property type="component" value="Chromosome"/>
</dbReference>
<keyword evidence="7 8" id="KW-0472">Membrane</keyword>
<dbReference type="RefSeq" id="WP_200228825.1">
    <property type="nucleotide sequence ID" value="NZ_CP060811.1"/>
</dbReference>
<reference evidence="9 10" key="1">
    <citation type="submission" date="2020-08" db="EMBL/GenBank/DDBJ databases">
        <title>Emergence of ISAba1-mediated novel tet(X) in Acinetobacter variabilis from a chicken farm.</title>
        <authorList>
            <person name="Peng K."/>
            <person name="Li R."/>
        </authorList>
    </citation>
    <scope>NUCLEOTIDE SEQUENCE [LARGE SCALE GENOMIC DNA]</scope>
    <source>
        <strain evidence="9 10">XM9F202-2</strain>
    </source>
</reference>
<evidence type="ECO:0000313" key="10">
    <source>
        <dbReference type="Proteomes" id="UP000596079"/>
    </source>
</evidence>
<proteinExistence type="inferred from homology"/>
<dbReference type="InterPro" id="IPR011606">
    <property type="entry name" value="Brnchd-chn_aa_trnsp_permease"/>
</dbReference>
<dbReference type="AlphaFoldDB" id="A0A7T7WH81"/>
<evidence type="ECO:0000256" key="2">
    <source>
        <dbReference type="ARBA" id="ARBA00010735"/>
    </source>
</evidence>
<dbReference type="PANTHER" id="PTHR34979">
    <property type="entry name" value="INNER MEMBRANE PROTEIN YGAZ"/>
    <property type="match status" value="1"/>
</dbReference>
<feature type="transmembrane region" description="Helical" evidence="8">
    <location>
        <begin position="205"/>
        <end position="221"/>
    </location>
</feature>